<feature type="binding site" evidence="8">
    <location>
        <position position="259"/>
    </location>
    <ligand>
        <name>NADP(+)</name>
        <dbReference type="ChEBI" id="CHEBI:58349"/>
    </ligand>
</feature>
<dbReference type="PANTHER" id="PTHR21089">
    <property type="entry name" value="SHIKIMATE DEHYDROGENASE"/>
    <property type="match status" value="1"/>
</dbReference>
<feature type="binding site" evidence="8">
    <location>
        <begin position="130"/>
        <end position="134"/>
    </location>
    <ligand>
        <name>NADP(+)</name>
        <dbReference type="ChEBI" id="CHEBI:58349"/>
    </ligand>
</feature>
<evidence type="ECO:0000256" key="8">
    <source>
        <dbReference type="HAMAP-Rule" id="MF_00222"/>
    </source>
</evidence>
<dbReference type="GO" id="GO:0008652">
    <property type="term" value="P:amino acid biosynthetic process"/>
    <property type="evidence" value="ECO:0007669"/>
    <property type="project" value="UniProtKB-KW"/>
</dbReference>
<dbReference type="EMBL" id="CP045875">
    <property type="protein sequence ID" value="QGG46598.1"/>
    <property type="molecule type" value="Genomic_DNA"/>
</dbReference>
<dbReference type="InterPro" id="IPR013708">
    <property type="entry name" value="Shikimate_DH-bd_N"/>
</dbReference>
<protein>
    <recommendedName>
        <fullName evidence="2 8">Shikimate dehydrogenase (NADP(+))</fullName>
        <shortName evidence="8">SDH</shortName>
        <ecNumber evidence="2 8">1.1.1.25</ecNumber>
    </recommendedName>
</protein>
<accession>A0A5Q2MW89</accession>
<dbReference type="HAMAP" id="MF_00222">
    <property type="entry name" value="Shikimate_DH_AroE"/>
    <property type="match status" value="1"/>
</dbReference>
<comment type="function">
    <text evidence="8">Involved in the biosynthesis of the chorismate, which leads to the biosynthesis of aromatic amino acids. Catalyzes the reversible NADPH linked reduction of 3-dehydroshikimate (DHSA) to yield shikimate (SA).</text>
</comment>
<keyword evidence="3 8" id="KW-0028">Amino-acid biosynthesis</keyword>
<dbReference type="Pfam" id="PF18317">
    <property type="entry name" value="SDH_C"/>
    <property type="match status" value="1"/>
</dbReference>
<feature type="binding site" evidence="8">
    <location>
        <begin position="19"/>
        <end position="21"/>
    </location>
    <ligand>
        <name>shikimate</name>
        <dbReference type="ChEBI" id="CHEBI:36208"/>
    </ligand>
</feature>
<dbReference type="InterPro" id="IPR011342">
    <property type="entry name" value="Shikimate_DH"/>
</dbReference>
<dbReference type="Gene3D" id="3.40.50.10860">
    <property type="entry name" value="Leucine Dehydrogenase, chain A, domain 1"/>
    <property type="match status" value="1"/>
</dbReference>
<sequence length="306" mass="33823">MINGQTNWIALLGDPVAHTFSPAMHNAAFDHLQMNWRYAAHAVKPQNLHEALQGLIALHYRGLNITVPHKEKILPMLDEVDPLAAAIGAVNSITIREGRTKGYNTDAIGFIRGLREDNFDPQGKKALILGAGGAARAVALALIQEGIKTLTIVNRSFQKAEELLKNLETYSATMNNKPALSYRPFEPEVLQKDLNETDLLINGTSLGMVKEGKATAYPFPPRLWLPEKRGLYVADLVYNPIETELLQEAKKRGQKRQNGLPMLLYQGAVAFEQWTDVPAPVTIMAQALEAYRAKMLTPHARPGTTT</sequence>
<feature type="domain" description="SDH C-terminal" evidence="11">
    <location>
        <begin position="259"/>
        <end position="289"/>
    </location>
</feature>
<feature type="active site" description="Proton acceptor" evidence="8">
    <location>
        <position position="70"/>
    </location>
</feature>
<reference evidence="13" key="1">
    <citation type="submission" date="2019-11" db="EMBL/GenBank/DDBJ databases">
        <title>Genome sequence of Heliorestis convoluta strain HH, an alkaliphilic and minimalistic phototrophic bacterium from a soda lake in Egypt.</title>
        <authorList>
            <person name="Dewey E.D."/>
            <person name="Stokes L.M."/>
            <person name="Burchell B.M."/>
            <person name="Shaffer K.N."/>
            <person name="Huntington A.M."/>
            <person name="Baker J.M."/>
            <person name="Nadendla S."/>
            <person name="Giglio M.G."/>
            <person name="Touchman J.W."/>
            <person name="Blankenship R.E."/>
            <person name="Madigan M.T."/>
            <person name="Sattley W.M."/>
        </authorList>
    </citation>
    <scope>NUCLEOTIDE SEQUENCE [LARGE SCALE GENOMIC DNA]</scope>
    <source>
        <strain evidence="13">HH</strain>
    </source>
</reference>
<dbReference type="GO" id="GO:0019632">
    <property type="term" value="P:shikimate metabolic process"/>
    <property type="evidence" value="ECO:0007669"/>
    <property type="project" value="InterPro"/>
</dbReference>
<keyword evidence="4 8" id="KW-0521">NADP</keyword>
<dbReference type="InterPro" id="IPR041121">
    <property type="entry name" value="SDH_C"/>
</dbReference>
<dbReference type="UniPathway" id="UPA00053">
    <property type="reaction ID" value="UER00087"/>
</dbReference>
<dbReference type="SUPFAM" id="SSF53223">
    <property type="entry name" value="Aminoacid dehydrogenase-like, N-terminal domain"/>
    <property type="match status" value="1"/>
</dbReference>
<evidence type="ECO:0000313" key="12">
    <source>
        <dbReference type="EMBL" id="QGG46598.1"/>
    </source>
</evidence>
<keyword evidence="13" id="KW-1185">Reference proteome</keyword>
<dbReference type="GO" id="GO:0050661">
    <property type="term" value="F:NADP binding"/>
    <property type="evidence" value="ECO:0007669"/>
    <property type="project" value="InterPro"/>
</dbReference>
<dbReference type="AlphaFoldDB" id="A0A5Q2MW89"/>
<dbReference type="Pfam" id="PF08501">
    <property type="entry name" value="Shikimate_dh_N"/>
    <property type="match status" value="1"/>
</dbReference>
<feature type="binding site" evidence="8">
    <location>
        <position position="266"/>
    </location>
    <ligand>
        <name>shikimate</name>
        <dbReference type="ChEBI" id="CHEBI:36208"/>
    </ligand>
</feature>
<comment type="subunit">
    <text evidence="8">Homodimer.</text>
</comment>
<name>A0A5Q2MW89_9FIRM</name>
<feature type="binding site" evidence="8">
    <location>
        <position position="91"/>
    </location>
    <ligand>
        <name>shikimate</name>
        <dbReference type="ChEBI" id="CHEBI:36208"/>
    </ligand>
</feature>
<dbReference type="RefSeq" id="WP_153724142.1">
    <property type="nucleotide sequence ID" value="NZ_CP045875.1"/>
</dbReference>
<dbReference type="EC" id="1.1.1.25" evidence="2 8"/>
<gene>
    <name evidence="8 12" type="primary">aroE</name>
    <name evidence="12" type="ORF">FTV88_0419</name>
</gene>
<evidence type="ECO:0000256" key="3">
    <source>
        <dbReference type="ARBA" id="ARBA00022605"/>
    </source>
</evidence>
<evidence type="ECO:0000256" key="6">
    <source>
        <dbReference type="ARBA" id="ARBA00023141"/>
    </source>
</evidence>
<evidence type="ECO:0000256" key="7">
    <source>
        <dbReference type="ARBA" id="ARBA00049442"/>
    </source>
</evidence>
<keyword evidence="6 8" id="KW-0057">Aromatic amino acid biosynthesis</keyword>
<evidence type="ECO:0000259" key="9">
    <source>
        <dbReference type="Pfam" id="PF01488"/>
    </source>
</evidence>
<comment type="pathway">
    <text evidence="1 8">Metabolic intermediate biosynthesis; chorismate biosynthesis; chorismate from D-erythrose 4-phosphate and phosphoenolpyruvate: step 4/7.</text>
</comment>
<evidence type="ECO:0000259" key="11">
    <source>
        <dbReference type="Pfam" id="PF18317"/>
    </source>
</evidence>
<evidence type="ECO:0000259" key="10">
    <source>
        <dbReference type="Pfam" id="PF08501"/>
    </source>
</evidence>
<dbReference type="Gene3D" id="3.40.50.720">
    <property type="entry name" value="NAD(P)-binding Rossmann-like Domain"/>
    <property type="match status" value="1"/>
</dbReference>
<evidence type="ECO:0000256" key="1">
    <source>
        <dbReference type="ARBA" id="ARBA00004871"/>
    </source>
</evidence>
<dbReference type="GO" id="GO:0009423">
    <property type="term" value="P:chorismate biosynthetic process"/>
    <property type="evidence" value="ECO:0007669"/>
    <property type="project" value="UniProtKB-UniRule"/>
</dbReference>
<organism evidence="12 13">
    <name type="scientific">Heliorestis convoluta</name>
    <dbReference type="NCBI Taxonomy" id="356322"/>
    <lineage>
        <taxon>Bacteria</taxon>
        <taxon>Bacillati</taxon>
        <taxon>Bacillota</taxon>
        <taxon>Clostridia</taxon>
        <taxon>Eubacteriales</taxon>
        <taxon>Heliobacteriaceae</taxon>
        <taxon>Heliorestis</taxon>
    </lineage>
</organism>
<evidence type="ECO:0000256" key="4">
    <source>
        <dbReference type="ARBA" id="ARBA00022857"/>
    </source>
</evidence>
<dbReference type="NCBIfam" id="NF001314">
    <property type="entry name" value="PRK00258.2-2"/>
    <property type="match status" value="1"/>
</dbReference>
<keyword evidence="5 8" id="KW-0560">Oxidoreductase</keyword>
<proteinExistence type="inferred from homology"/>
<dbReference type="InterPro" id="IPR046346">
    <property type="entry name" value="Aminoacid_DH-like_N_sf"/>
</dbReference>
<dbReference type="InterPro" id="IPR006151">
    <property type="entry name" value="Shikm_DH/Glu-tRNA_Rdtase"/>
</dbReference>
<feature type="binding site" evidence="8">
    <location>
        <position position="236"/>
    </location>
    <ligand>
        <name>NADP(+)</name>
        <dbReference type="ChEBI" id="CHEBI:58349"/>
    </ligand>
</feature>
<comment type="catalytic activity">
    <reaction evidence="7 8">
        <text>shikimate + NADP(+) = 3-dehydroshikimate + NADPH + H(+)</text>
        <dbReference type="Rhea" id="RHEA:17737"/>
        <dbReference type="ChEBI" id="CHEBI:15378"/>
        <dbReference type="ChEBI" id="CHEBI:16630"/>
        <dbReference type="ChEBI" id="CHEBI:36208"/>
        <dbReference type="ChEBI" id="CHEBI:57783"/>
        <dbReference type="ChEBI" id="CHEBI:58349"/>
        <dbReference type="EC" id="1.1.1.25"/>
    </reaction>
</comment>
<dbReference type="Pfam" id="PF01488">
    <property type="entry name" value="Shikimate_DH"/>
    <property type="match status" value="1"/>
</dbReference>
<dbReference type="GO" id="GO:0004764">
    <property type="term" value="F:shikimate 3-dehydrogenase (NADP+) activity"/>
    <property type="evidence" value="ECO:0007669"/>
    <property type="project" value="UniProtKB-UniRule"/>
</dbReference>
<dbReference type="KEGG" id="hcv:FTV88_0419"/>
<dbReference type="Proteomes" id="UP000366051">
    <property type="component" value="Chromosome"/>
</dbReference>
<dbReference type="InterPro" id="IPR022893">
    <property type="entry name" value="Shikimate_DH_fam"/>
</dbReference>
<evidence type="ECO:0000313" key="13">
    <source>
        <dbReference type="Proteomes" id="UP000366051"/>
    </source>
</evidence>
<dbReference type="OrthoDB" id="9792692at2"/>
<evidence type="ECO:0000256" key="2">
    <source>
        <dbReference type="ARBA" id="ARBA00012962"/>
    </source>
</evidence>
<comment type="caution">
    <text evidence="8">Lacks conserved residue(s) required for the propagation of feature annotation.</text>
</comment>
<feature type="domain" description="Shikimate dehydrogenase substrate binding N-terminal" evidence="10">
    <location>
        <begin position="11"/>
        <end position="93"/>
    </location>
</feature>
<dbReference type="PANTHER" id="PTHR21089:SF1">
    <property type="entry name" value="BIFUNCTIONAL 3-DEHYDROQUINATE DEHYDRATASE_SHIKIMATE DEHYDROGENASE, CHLOROPLASTIC"/>
    <property type="match status" value="1"/>
</dbReference>
<dbReference type="GO" id="GO:0009073">
    <property type="term" value="P:aromatic amino acid family biosynthetic process"/>
    <property type="evidence" value="ECO:0007669"/>
    <property type="project" value="UniProtKB-KW"/>
</dbReference>
<dbReference type="CDD" id="cd01065">
    <property type="entry name" value="NAD_bind_Shikimate_DH"/>
    <property type="match status" value="1"/>
</dbReference>
<feature type="binding site" evidence="8">
    <location>
        <position position="66"/>
    </location>
    <ligand>
        <name>shikimate</name>
        <dbReference type="ChEBI" id="CHEBI:36208"/>
    </ligand>
</feature>
<dbReference type="InterPro" id="IPR036291">
    <property type="entry name" value="NAD(P)-bd_dom_sf"/>
</dbReference>
<feature type="domain" description="Quinate/shikimate 5-dehydrogenase/glutamyl-tRNA reductase" evidence="9">
    <location>
        <begin position="121"/>
        <end position="173"/>
    </location>
</feature>
<comment type="similarity">
    <text evidence="8">Belongs to the shikimate dehydrogenase family.</text>
</comment>
<dbReference type="NCBIfam" id="TIGR00507">
    <property type="entry name" value="aroE"/>
    <property type="match status" value="1"/>
</dbReference>
<evidence type="ECO:0000256" key="5">
    <source>
        <dbReference type="ARBA" id="ARBA00023002"/>
    </source>
</evidence>
<dbReference type="SUPFAM" id="SSF51735">
    <property type="entry name" value="NAD(P)-binding Rossmann-fold domains"/>
    <property type="match status" value="1"/>
</dbReference>
<feature type="binding site" evidence="8">
    <location>
        <position position="238"/>
    </location>
    <ligand>
        <name>shikimate</name>
        <dbReference type="ChEBI" id="CHEBI:36208"/>
    </ligand>
</feature>
<feature type="binding site" evidence="8">
    <location>
        <position position="106"/>
    </location>
    <ligand>
        <name>shikimate</name>
        <dbReference type="ChEBI" id="CHEBI:36208"/>
    </ligand>
</feature>